<evidence type="ECO:0000256" key="2">
    <source>
        <dbReference type="SAM" id="SignalP"/>
    </source>
</evidence>
<evidence type="ECO:0000313" key="5">
    <source>
        <dbReference type="WormBase" id="CBG21945"/>
    </source>
</evidence>
<evidence type="ECO:0000256" key="1">
    <source>
        <dbReference type="SAM" id="MobiDB-lite"/>
    </source>
</evidence>
<dbReference type="EMBL" id="HE600953">
    <property type="protein sequence ID" value="CAP38621.2"/>
    <property type="molecule type" value="Genomic_DNA"/>
</dbReference>
<gene>
    <name evidence="5" type="primary">clec-135</name>
    <name evidence="3" type="synonym">Cbr-clec-135</name>
    <name evidence="5" type="ORF">CBG21945</name>
    <name evidence="3" type="ORF">CBG_21945</name>
</gene>
<dbReference type="WormBase" id="CBG21945">
    <property type="protein sequence ID" value="CBP42070"/>
    <property type="gene ID" value="WBGene00040610"/>
    <property type="gene designation" value="Cbr-clec-135"/>
</dbReference>
<reference evidence="3 4" key="1">
    <citation type="journal article" date="2003" name="PLoS Biol.">
        <title>The genome sequence of Caenorhabditis briggsae: a platform for comparative genomics.</title>
        <authorList>
            <person name="Stein L.D."/>
            <person name="Bao Z."/>
            <person name="Blasiar D."/>
            <person name="Blumenthal T."/>
            <person name="Brent M.R."/>
            <person name="Chen N."/>
            <person name="Chinwalla A."/>
            <person name="Clarke L."/>
            <person name="Clee C."/>
            <person name="Coghlan A."/>
            <person name="Coulson A."/>
            <person name="D'Eustachio P."/>
            <person name="Fitch D.H."/>
            <person name="Fulton L.A."/>
            <person name="Fulton R.E."/>
            <person name="Griffiths-Jones S."/>
            <person name="Harris T.W."/>
            <person name="Hillier L.W."/>
            <person name="Kamath R."/>
            <person name="Kuwabara P.E."/>
            <person name="Mardis E.R."/>
            <person name="Marra M.A."/>
            <person name="Miner T.L."/>
            <person name="Minx P."/>
            <person name="Mullikin J.C."/>
            <person name="Plumb R.W."/>
            <person name="Rogers J."/>
            <person name="Schein J.E."/>
            <person name="Sohrmann M."/>
            <person name="Spieth J."/>
            <person name="Stajich J.E."/>
            <person name="Wei C."/>
            <person name="Willey D."/>
            <person name="Wilson R.K."/>
            <person name="Durbin R."/>
            <person name="Waterston R.H."/>
        </authorList>
    </citation>
    <scope>NUCLEOTIDE SEQUENCE [LARGE SCALE GENOMIC DNA]</scope>
    <source>
        <strain evidence="3 4">AF16</strain>
    </source>
</reference>
<dbReference type="FunCoup" id="A8Y160">
    <property type="interactions" value="1416"/>
</dbReference>
<protein>
    <submittedName>
        <fullName evidence="3">Protein CBR-CLEC-135</fullName>
    </submittedName>
</protein>
<keyword evidence="4" id="KW-1185">Reference proteome</keyword>
<feature type="signal peptide" evidence="2">
    <location>
        <begin position="1"/>
        <end position="19"/>
    </location>
</feature>
<organism evidence="3 4">
    <name type="scientific">Caenorhabditis briggsae</name>
    <dbReference type="NCBI Taxonomy" id="6238"/>
    <lineage>
        <taxon>Eukaryota</taxon>
        <taxon>Metazoa</taxon>
        <taxon>Ecdysozoa</taxon>
        <taxon>Nematoda</taxon>
        <taxon>Chromadorea</taxon>
        <taxon>Rhabditida</taxon>
        <taxon>Rhabditina</taxon>
        <taxon>Rhabditomorpha</taxon>
        <taxon>Rhabditoidea</taxon>
        <taxon>Rhabditidae</taxon>
        <taxon>Peloderinae</taxon>
        <taxon>Caenorhabditis</taxon>
    </lineage>
</organism>
<dbReference type="Gene3D" id="3.10.100.10">
    <property type="entry name" value="Mannose-Binding Protein A, subunit A"/>
    <property type="match status" value="1"/>
</dbReference>
<sequence>MKRWIVFAALCFCILNVKAFVIDNDESCESEEKQQKMKCPKHYKGYYRQPTATNNQTKMWCLRVVMVNVSVSEQAAQQACNAEGAVLSTFASYDEQKHIVRHASKYFRYNNITQGSIWLDGVRIEQCRTLNVTQQIAAPCNDKTKVFDITDPRTDPKYAWTQWYRTAPSWAYWPIRTEEYSTYPTVDSITADCVQMWIYPGNDDRNGQLHAIHCDMAVPPYDFEKALFTNYGYVCGRPPCHNNQYRFSSEQQKEEKYTRRVAESILSIREDDEIERARRHAPNDESPRDSNFVIRSTANRRPAKNSFSNTCYDNLSSRRSSTRTTENCFSLATSTGTTSSMSSASNRAPLNMSSRSSDSHLLTLGSDSRPISANLNIAATMVEPNLEEHYKGVLNKKEASNVTRIGDFILYYRVAKEPKKTEVSINIPFAH</sequence>
<dbReference type="CDD" id="cd00037">
    <property type="entry name" value="CLECT"/>
    <property type="match status" value="1"/>
</dbReference>
<feature type="compositionally biased region" description="Low complexity" evidence="1">
    <location>
        <begin position="332"/>
        <end position="345"/>
    </location>
</feature>
<reference evidence="3 4" key="2">
    <citation type="journal article" date="2011" name="PLoS Genet.">
        <title>Caenorhabditis briggsae recombinant inbred line genotypes reveal inter-strain incompatibility and the evolution of recombination.</title>
        <authorList>
            <person name="Ross J.A."/>
            <person name="Koboldt D.C."/>
            <person name="Staisch J.E."/>
            <person name="Chamberlin H.M."/>
            <person name="Gupta B.P."/>
            <person name="Miller R.D."/>
            <person name="Baird S.E."/>
            <person name="Haag E.S."/>
        </authorList>
    </citation>
    <scope>NUCLEOTIDE SEQUENCE [LARGE SCALE GENOMIC DNA]</scope>
    <source>
        <strain evidence="3 4">AF16</strain>
    </source>
</reference>
<dbReference type="Proteomes" id="UP000008549">
    <property type="component" value="Unassembled WGS sequence"/>
</dbReference>
<dbReference type="PANTHER" id="PTHR23124:SF150">
    <property type="entry name" value="C-TYPE LECTIN DOMAIN-CONTAINING PROTEIN"/>
    <property type="match status" value="1"/>
</dbReference>
<feature type="compositionally biased region" description="Polar residues" evidence="1">
    <location>
        <begin position="346"/>
        <end position="359"/>
    </location>
</feature>
<dbReference type="eggNOG" id="KOG4297">
    <property type="taxonomic scope" value="Eukaryota"/>
</dbReference>
<feature type="region of interest" description="Disordered" evidence="1">
    <location>
        <begin position="332"/>
        <end position="359"/>
    </location>
</feature>
<feature type="chain" id="PRO_5002731268" evidence="2">
    <location>
        <begin position="20"/>
        <end position="431"/>
    </location>
</feature>
<dbReference type="SUPFAM" id="SSF56436">
    <property type="entry name" value="C-type lectin-like"/>
    <property type="match status" value="1"/>
</dbReference>
<dbReference type="InterPro" id="IPR016187">
    <property type="entry name" value="CTDL_fold"/>
</dbReference>
<accession>A8Y160</accession>
<dbReference type="InParanoid" id="A8Y160"/>
<keyword evidence="2" id="KW-0732">Signal</keyword>
<dbReference type="HOGENOM" id="CLU_636529_0_0_1"/>
<dbReference type="InterPro" id="IPR016186">
    <property type="entry name" value="C-type_lectin-like/link_sf"/>
</dbReference>
<dbReference type="AlphaFoldDB" id="A8Y160"/>
<name>A8Y160_CAEBR</name>
<proteinExistence type="predicted"/>
<evidence type="ECO:0000313" key="3">
    <source>
        <dbReference type="EMBL" id="CAP38621.2"/>
    </source>
</evidence>
<evidence type="ECO:0000313" key="4">
    <source>
        <dbReference type="Proteomes" id="UP000008549"/>
    </source>
</evidence>
<feature type="region of interest" description="Disordered" evidence="1">
    <location>
        <begin position="273"/>
        <end position="299"/>
    </location>
</feature>
<dbReference type="PANTHER" id="PTHR23124">
    <property type="entry name" value="C-TYPE LECTIN DOMAIN-CONTAINING PROTEIN-RELATED-RELATED"/>
    <property type="match status" value="1"/>
</dbReference>